<evidence type="ECO:0000313" key="2">
    <source>
        <dbReference type="EMBL" id="KAE9528708.1"/>
    </source>
</evidence>
<dbReference type="EMBL" id="VYZN01000048">
    <property type="protein sequence ID" value="KAE9528708.1"/>
    <property type="molecule type" value="Genomic_DNA"/>
</dbReference>
<dbReference type="AlphaFoldDB" id="A0A6G0TBS4"/>
<keyword evidence="3" id="KW-1185">Reference proteome</keyword>
<gene>
    <name evidence="2" type="ORF">AGLY_012283</name>
</gene>
<protein>
    <recommendedName>
        <fullName evidence="1">Reverse transcriptase domain-containing protein</fullName>
    </recommendedName>
</protein>
<evidence type="ECO:0000313" key="3">
    <source>
        <dbReference type="Proteomes" id="UP000475862"/>
    </source>
</evidence>
<dbReference type="CDD" id="cd01650">
    <property type="entry name" value="RT_nLTR_like"/>
    <property type="match status" value="1"/>
</dbReference>
<sequence>MLEVGKSRPIMLLCGSSESSSKLLSDFRDLVKNVSDKTLMQHILLRSCHAELENRKLNGESNLEISYVNCAPQVLRGFYQNCRRFRFKLVTFKCNAAALDHIFIILSETWLTNDVIDPLLLVIVLSGKCPYWRSSVYIPPQSPLNVYQSHIDSVEHVLNLYPNYKYLFSGDCNLPGVLWNNDDSGLIFSSSHCHAPCIPEFFASNCFFQNNSNLTESLDSLVPPDPFHPLLSINFYNNIHVPGFNSSHSFLDFDNADYINIHNFISNFDWPSSLSTLSLTSAFNTLYDAFHQFVLRFVPIRHFKQTTFFHVWFTSELKQILFMKKKAHAKFKSTFNSDDYRHFLLLRVRYKCVLKKLHHEFVDRTELSINANPSSFWKYIKKQRFNSDIPKTLTLNGASSTTNRMQLTCSSHTLNLFTHIQSFDLSNNAYFTVDDVFHSLSILSGAKNIGPDGLPSVFLFHLRSIMAYPLFSQFRRSLDEGIFPSILKISSITPVHKSGIKSDISNYRPISIQFHLSKLFESFVLNSIKPSLNNIIIEAQHGFRSGKSISTCNLPKRLALLIIVLMKILKASGFGEQSWIGFFLTNRQQWVKLFGLKSNIFSCTSGVPQDRHLSPILFLLFVNSVRNTLLLCQLLCFADDMKLSMEINSAADCTNLQSSLDCFVSWCFKIGLKVSASKCRVMTFTRSRSTILFDYNIPGLTIERVDNLTNLGFKLTRNLNPSPHFAMITSRAFKVLGFIVRQFKDLKLSKSLKSLYCALVRPILEYRSIVWDPYTVSDINQHERVQHKCLRCCSFMLDIPHLAHGYTNIANILGLPTLAEQNRTLNIKFIRGLITTHIDSPCLLSQVNFKVPSHVSRSYMTFHIPNANTNYLQNEPLRRIMSLANEDPSFVDNLF</sequence>
<feature type="domain" description="Reverse transcriptase" evidence="1">
    <location>
        <begin position="476"/>
        <end position="702"/>
    </location>
</feature>
<dbReference type="Proteomes" id="UP000475862">
    <property type="component" value="Unassembled WGS sequence"/>
</dbReference>
<proteinExistence type="predicted"/>
<reference evidence="2 3" key="1">
    <citation type="submission" date="2019-08" db="EMBL/GenBank/DDBJ databases">
        <title>The genome of the soybean aphid Biotype 1, its phylome, world population structure and adaptation to the North American continent.</title>
        <authorList>
            <person name="Giordano R."/>
            <person name="Donthu R.K."/>
            <person name="Hernandez A.G."/>
            <person name="Wright C.L."/>
            <person name="Zimin A.V."/>
        </authorList>
    </citation>
    <scope>NUCLEOTIDE SEQUENCE [LARGE SCALE GENOMIC DNA]</scope>
    <source>
        <tissue evidence="2">Whole aphids</tissue>
    </source>
</reference>
<evidence type="ECO:0000259" key="1">
    <source>
        <dbReference type="PROSITE" id="PS50878"/>
    </source>
</evidence>
<dbReference type="PROSITE" id="PS50878">
    <property type="entry name" value="RT_POL"/>
    <property type="match status" value="1"/>
</dbReference>
<dbReference type="InterPro" id="IPR000477">
    <property type="entry name" value="RT_dom"/>
</dbReference>
<name>A0A6G0TBS4_APHGL</name>
<dbReference type="OrthoDB" id="6603726at2759"/>
<accession>A0A6G0TBS4</accession>
<organism evidence="2 3">
    <name type="scientific">Aphis glycines</name>
    <name type="common">Soybean aphid</name>
    <dbReference type="NCBI Taxonomy" id="307491"/>
    <lineage>
        <taxon>Eukaryota</taxon>
        <taxon>Metazoa</taxon>
        <taxon>Ecdysozoa</taxon>
        <taxon>Arthropoda</taxon>
        <taxon>Hexapoda</taxon>
        <taxon>Insecta</taxon>
        <taxon>Pterygota</taxon>
        <taxon>Neoptera</taxon>
        <taxon>Paraneoptera</taxon>
        <taxon>Hemiptera</taxon>
        <taxon>Sternorrhyncha</taxon>
        <taxon>Aphidomorpha</taxon>
        <taxon>Aphidoidea</taxon>
        <taxon>Aphididae</taxon>
        <taxon>Aphidini</taxon>
        <taxon>Aphis</taxon>
        <taxon>Aphis</taxon>
    </lineage>
</organism>
<comment type="caution">
    <text evidence="2">The sequence shown here is derived from an EMBL/GenBank/DDBJ whole genome shotgun (WGS) entry which is preliminary data.</text>
</comment>
<dbReference type="PANTHER" id="PTHR33332">
    <property type="entry name" value="REVERSE TRANSCRIPTASE DOMAIN-CONTAINING PROTEIN"/>
    <property type="match status" value="1"/>
</dbReference>
<dbReference type="Pfam" id="PF00078">
    <property type="entry name" value="RVT_1"/>
    <property type="match status" value="1"/>
</dbReference>